<evidence type="ECO:0000313" key="2">
    <source>
        <dbReference type="Proteomes" id="UP001239909"/>
    </source>
</evidence>
<dbReference type="Proteomes" id="UP001239909">
    <property type="component" value="Unassembled WGS sequence"/>
</dbReference>
<reference evidence="1 2" key="1">
    <citation type="submission" date="2023-04" db="EMBL/GenBank/DDBJ databases">
        <title>Marinoamorphus aggregata gen. nov., sp. Nov., isolate from tissue of brittle star Ophioplocus japonicus.</title>
        <authorList>
            <person name="Kawano K."/>
            <person name="Sawayama S."/>
            <person name="Nakagawa S."/>
        </authorList>
    </citation>
    <scope>NUCLEOTIDE SEQUENCE [LARGE SCALE GENOMIC DNA]</scope>
    <source>
        <strain evidence="1 2">NKW23</strain>
    </source>
</reference>
<accession>A0ABQ6LN97</accession>
<evidence type="ECO:0008006" key="3">
    <source>
        <dbReference type="Google" id="ProtNLM"/>
    </source>
</evidence>
<dbReference type="EMBL" id="BSYI01000040">
    <property type="protein sequence ID" value="GMG84661.1"/>
    <property type="molecule type" value="Genomic_DNA"/>
</dbReference>
<evidence type="ECO:0000313" key="1">
    <source>
        <dbReference type="EMBL" id="GMG84661.1"/>
    </source>
</evidence>
<name>A0ABQ6LN97_9RHOB</name>
<dbReference type="InterPro" id="IPR025255">
    <property type="entry name" value="DUF4202"/>
</dbReference>
<protein>
    <recommendedName>
        <fullName evidence="3">DUF4202 domain-containing protein</fullName>
    </recommendedName>
</protein>
<comment type="caution">
    <text evidence="1">The sequence shown here is derived from an EMBL/GenBank/DDBJ whole genome shotgun (WGS) entry which is preliminary data.</text>
</comment>
<proteinExistence type="predicted"/>
<dbReference type="PANTHER" id="PTHR41729">
    <property type="entry name" value="GLUTAMYL-TRNA SYNTHETASE"/>
    <property type="match status" value="1"/>
</dbReference>
<dbReference type="Pfam" id="PF13875">
    <property type="entry name" value="DUF4202"/>
    <property type="match status" value="1"/>
</dbReference>
<organism evidence="1 2">
    <name type="scientific">Paralimibaculum aggregatum</name>
    <dbReference type="NCBI Taxonomy" id="3036245"/>
    <lineage>
        <taxon>Bacteria</taxon>
        <taxon>Pseudomonadati</taxon>
        <taxon>Pseudomonadota</taxon>
        <taxon>Alphaproteobacteria</taxon>
        <taxon>Rhodobacterales</taxon>
        <taxon>Paracoccaceae</taxon>
        <taxon>Paralimibaculum</taxon>
    </lineage>
</organism>
<dbReference type="PANTHER" id="PTHR41729:SF1">
    <property type="entry name" value="GLUTAMYL-TRNA SYNTHETASE"/>
    <property type="match status" value="1"/>
</dbReference>
<gene>
    <name evidence="1" type="ORF">LNKW23_38770</name>
</gene>
<dbReference type="RefSeq" id="WP_285673750.1">
    <property type="nucleotide sequence ID" value="NZ_BSYI01000040.1"/>
</dbReference>
<keyword evidence="2" id="KW-1185">Reference proteome</keyword>
<sequence>MTDRLETVLAAIDAANSADPTLEPEDGAAGPGRPAALLYGQRMSAELARIAPDASEHLRIAARGQHVERWTSPRSSYPEGRAGYLAWRKDLGAFHAERVGQIMAEAGYGAEDTARVGAMLRKEGIKRDPEVQMLEDVIALVFLRWYLAGFAEGRASEEVLRIAAKTARKMSAEGRARVRAEFALPEPFAGAFAD</sequence>